<dbReference type="Pfam" id="PF05497">
    <property type="entry name" value="Destabilase"/>
    <property type="match status" value="1"/>
</dbReference>
<evidence type="ECO:0000256" key="2">
    <source>
        <dbReference type="ARBA" id="ARBA00022801"/>
    </source>
</evidence>
<dbReference type="InterPro" id="IPR008597">
    <property type="entry name" value="Invert_lysozyme"/>
</dbReference>
<proteinExistence type="predicted"/>
<dbReference type="PROSITE" id="PS51909">
    <property type="entry name" value="LYSOZYME_I"/>
    <property type="match status" value="1"/>
</dbReference>
<reference evidence="5" key="1">
    <citation type="submission" date="2020-04" db="EMBL/GenBank/DDBJ databases">
        <authorList>
            <person name="Chiriac C."/>
            <person name="Salcher M."/>
            <person name="Ghai R."/>
            <person name="Kavagutti S V."/>
        </authorList>
    </citation>
    <scope>NUCLEOTIDE SEQUENCE</scope>
</reference>
<dbReference type="PANTHER" id="PTHR11195">
    <property type="entry name" value="DESTABILASE-RELATED"/>
    <property type="match status" value="1"/>
</dbReference>
<keyword evidence="4" id="KW-0326">Glycosidase</keyword>
<protein>
    <submittedName>
        <fullName evidence="5">Destabilase</fullName>
    </submittedName>
</protein>
<keyword evidence="1" id="KW-0929">Antimicrobial</keyword>
<sequence length="135" mass="14619">MSTLATILALAVAVPPASNPYNAPGRALFDSIRQVESGGARDPGSLLGDSGASLGPYQIQRAAWADALEYDPTIGGTYEDCSTQAYAERIMVAYWSRYAPNWKPETLARIHNGGPAGHKRKATLGYWLKVQRRLP</sequence>
<evidence type="ECO:0000256" key="1">
    <source>
        <dbReference type="ARBA" id="ARBA00022529"/>
    </source>
</evidence>
<dbReference type="EMBL" id="LR796777">
    <property type="protein sequence ID" value="CAB4165199.1"/>
    <property type="molecule type" value="Genomic_DNA"/>
</dbReference>
<evidence type="ECO:0000256" key="4">
    <source>
        <dbReference type="ARBA" id="ARBA00023295"/>
    </source>
</evidence>
<keyword evidence="3" id="KW-1015">Disulfide bond</keyword>
<gene>
    <name evidence="5" type="ORF">UFOVP824_39</name>
</gene>
<keyword evidence="2" id="KW-0378">Hydrolase</keyword>
<evidence type="ECO:0000256" key="3">
    <source>
        <dbReference type="ARBA" id="ARBA00023157"/>
    </source>
</evidence>
<dbReference type="GO" id="GO:0003796">
    <property type="term" value="F:lysozyme activity"/>
    <property type="evidence" value="ECO:0007669"/>
    <property type="project" value="InterPro"/>
</dbReference>
<accession>A0A6J5P067</accession>
<organism evidence="5">
    <name type="scientific">uncultured Caudovirales phage</name>
    <dbReference type="NCBI Taxonomy" id="2100421"/>
    <lineage>
        <taxon>Viruses</taxon>
        <taxon>Duplodnaviria</taxon>
        <taxon>Heunggongvirae</taxon>
        <taxon>Uroviricota</taxon>
        <taxon>Caudoviricetes</taxon>
        <taxon>Peduoviridae</taxon>
        <taxon>Maltschvirus</taxon>
        <taxon>Maltschvirus maltsch</taxon>
    </lineage>
</organism>
<dbReference type="Gene3D" id="1.10.530.10">
    <property type="match status" value="1"/>
</dbReference>
<name>A0A6J5P067_9CAUD</name>
<evidence type="ECO:0000313" key="5">
    <source>
        <dbReference type="EMBL" id="CAB4165199.1"/>
    </source>
</evidence>
<dbReference type="PANTHER" id="PTHR11195:SF13">
    <property type="entry name" value="INVERTEBRATE-TYPE LYSOZYME 2-RELATED"/>
    <property type="match status" value="1"/>
</dbReference>